<organism evidence="7 8">
    <name type="scientific">Datura stramonium</name>
    <name type="common">Jimsonweed</name>
    <name type="synonym">Common thornapple</name>
    <dbReference type="NCBI Taxonomy" id="4076"/>
    <lineage>
        <taxon>Eukaryota</taxon>
        <taxon>Viridiplantae</taxon>
        <taxon>Streptophyta</taxon>
        <taxon>Embryophyta</taxon>
        <taxon>Tracheophyta</taxon>
        <taxon>Spermatophyta</taxon>
        <taxon>Magnoliopsida</taxon>
        <taxon>eudicotyledons</taxon>
        <taxon>Gunneridae</taxon>
        <taxon>Pentapetalae</taxon>
        <taxon>asterids</taxon>
        <taxon>lamiids</taxon>
        <taxon>Solanales</taxon>
        <taxon>Solanaceae</taxon>
        <taxon>Solanoideae</taxon>
        <taxon>Datureae</taxon>
        <taxon>Datura</taxon>
    </lineage>
</organism>
<keyword evidence="5" id="KW-0472">Membrane</keyword>
<dbReference type="Pfam" id="PF00146">
    <property type="entry name" value="NADHdh"/>
    <property type="match status" value="1"/>
</dbReference>
<gene>
    <name evidence="7" type="ORF">HAX54_002717</name>
</gene>
<keyword evidence="8" id="KW-1185">Reference proteome</keyword>
<evidence type="ECO:0000256" key="5">
    <source>
        <dbReference type="ARBA" id="ARBA00023136"/>
    </source>
</evidence>
<reference evidence="7 8" key="1">
    <citation type="journal article" date="2021" name="BMC Genomics">
        <title>Datura genome reveals duplications of psychoactive alkaloid biosynthetic genes and high mutation rate following tissue culture.</title>
        <authorList>
            <person name="Rajewski A."/>
            <person name="Carter-House D."/>
            <person name="Stajich J."/>
            <person name="Litt A."/>
        </authorList>
    </citation>
    <scope>NUCLEOTIDE SEQUENCE [LARGE SCALE GENOMIC DNA]</scope>
    <source>
        <strain evidence="7">AR-01</strain>
    </source>
</reference>
<evidence type="ECO:0000256" key="4">
    <source>
        <dbReference type="ARBA" id="ARBA00022989"/>
    </source>
</evidence>
<protein>
    <submittedName>
        <fullName evidence="7">Uncharacterized protein</fullName>
    </submittedName>
</protein>
<comment type="subcellular location">
    <subcellularLocation>
        <location evidence="6">Cell membrane</location>
        <topology evidence="6">Multi-pass membrane protein</topology>
    </subcellularLocation>
    <subcellularLocation>
        <location evidence="1">Membrane</location>
        <topology evidence="1">Multi-pass membrane protein</topology>
    </subcellularLocation>
</comment>
<dbReference type="InterPro" id="IPR018086">
    <property type="entry name" value="NADH_UbQ_OxRdtase_su1_CS"/>
</dbReference>
<name>A0ABS8RT56_DATST</name>
<proteinExistence type="inferred from homology"/>
<evidence type="ECO:0000256" key="1">
    <source>
        <dbReference type="ARBA" id="ARBA00004141"/>
    </source>
</evidence>
<evidence type="ECO:0000256" key="3">
    <source>
        <dbReference type="ARBA" id="ARBA00022692"/>
    </source>
</evidence>
<evidence type="ECO:0000256" key="2">
    <source>
        <dbReference type="ARBA" id="ARBA00010535"/>
    </source>
</evidence>
<evidence type="ECO:0000256" key="6">
    <source>
        <dbReference type="RuleBase" id="RU000471"/>
    </source>
</evidence>
<dbReference type="InterPro" id="IPR001694">
    <property type="entry name" value="NADH_UbQ_OxRdtase_su1/FPO"/>
</dbReference>
<evidence type="ECO:0000313" key="8">
    <source>
        <dbReference type="Proteomes" id="UP000823775"/>
    </source>
</evidence>
<evidence type="ECO:0000313" key="7">
    <source>
        <dbReference type="EMBL" id="MCD7450000.1"/>
    </source>
</evidence>
<dbReference type="Proteomes" id="UP000823775">
    <property type="component" value="Unassembled WGS sequence"/>
</dbReference>
<dbReference type="PROSITE" id="PS00668">
    <property type="entry name" value="COMPLEX1_ND1_2"/>
    <property type="match status" value="1"/>
</dbReference>
<keyword evidence="6" id="KW-0520">NAD</keyword>
<dbReference type="PANTHER" id="PTHR11432:SF3">
    <property type="entry name" value="NADH-UBIQUINONE OXIDOREDUCTASE CHAIN 1"/>
    <property type="match status" value="1"/>
</dbReference>
<comment type="caution">
    <text evidence="7">The sequence shown here is derived from an EMBL/GenBank/DDBJ whole genome shotgun (WGS) entry which is preliminary data.</text>
</comment>
<sequence>MLNKNDLSLRQQIGRGNRSLVFTSSAFFNESKSAFADKKSRTCRNFCTRNNGIQSDLSRFQNGKAWLKAKFGKATIGSNSLFKKLLVPSQKKHKIKKEDETDTGTKAPCEEAVEANAGGLAFLPSRASDYTFTPAQKLELDLGNDLGPERATSFPALGQAWRAPKRNQPYLLNKALLGSASESTDEPHAGKLARVVLVGDPAETNRAPFDLPEAEAESVAGYNVEYVRDAILNSSLLAGKELRLRSPLNKRGFPDRKICSHECCPRGRVQEGLCRFLSTWCIS</sequence>
<comment type="similarity">
    <text evidence="2 6">Belongs to the complex I subunit 1 family.</text>
</comment>
<keyword evidence="3 6" id="KW-0812">Transmembrane</keyword>
<dbReference type="PANTHER" id="PTHR11432">
    <property type="entry name" value="NADH DEHYDROGENASE SUBUNIT 1"/>
    <property type="match status" value="1"/>
</dbReference>
<keyword evidence="4" id="KW-1133">Transmembrane helix</keyword>
<dbReference type="EMBL" id="JACEIK010000112">
    <property type="protein sequence ID" value="MCD7450000.1"/>
    <property type="molecule type" value="Genomic_DNA"/>
</dbReference>
<accession>A0ABS8RT56</accession>